<name>A0A2D4LVE9_9SAUR</name>
<accession>A0A2D4LVE9</accession>
<dbReference type="PANTHER" id="PTHR15904">
    <property type="entry name" value="FAM13"/>
    <property type="match status" value="1"/>
</dbReference>
<dbReference type="InterPro" id="IPR039102">
    <property type="entry name" value="FAM13"/>
</dbReference>
<reference evidence="3" key="1">
    <citation type="submission" date="2017-07" db="EMBL/GenBank/DDBJ databases">
        <authorList>
            <person name="Mikheyev A."/>
            <person name="Grau M."/>
        </authorList>
    </citation>
    <scope>NUCLEOTIDE SEQUENCE</scope>
    <source>
        <tissue evidence="3">Venom_gland</tissue>
    </source>
</reference>
<proteinExistence type="predicted"/>
<feature type="region of interest" description="Disordered" evidence="1">
    <location>
        <begin position="243"/>
        <end position="267"/>
    </location>
</feature>
<dbReference type="SUPFAM" id="SSF48350">
    <property type="entry name" value="GTPase activation domain, GAP"/>
    <property type="match status" value="1"/>
</dbReference>
<dbReference type="InterPro" id="IPR008936">
    <property type="entry name" value="Rho_GTPase_activation_prot"/>
</dbReference>
<protein>
    <recommendedName>
        <fullName evidence="2">Rho-GAP domain-containing protein</fullName>
    </recommendedName>
</protein>
<dbReference type="PROSITE" id="PS50238">
    <property type="entry name" value="RHOGAP"/>
    <property type="match status" value="1"/>
</dbReference>
<organism evidence="3">
    <name type="scientific">Micrurus spixii</name>
    <name type="common">Amazon coral snake</name>
    <dbReference type="NCBI Taxonomy" id="129469"/>
    <lineage>
        <taxon>Eukaryota</taxon>
        <taxon>Metazoa</taxon>
        <taxon>Chordata</taxon>
        <taxon>Craniata</taxon>
        <taxon>Vertebrata</taxon>
        <taxon>Euteleostomi</taxon>
        <taxon>Lepidosauria</taxon>
        <taxon>Squamata</taxon>
        <taxon>Bifurcata</taxon>
        <taxon>Unidentata</taxon>
        <taxon>Episquamata</taxon>
        <taxon>Toxicofera</taxon>
        <taxon>Serpentes</taxon>
        <taxon>Colubroidea</taxon>
        <taxon>Elapidae</taxon>
        <taxon>Elapinae</taxon>
        <taxon>Micrurus</taxon>
    </lineage>
</organism>
<dbReference type="EMBL" id="IACM01051412">
    <property type="protein sequence ID" value="LAB24736.1"/>
    <property type="molecule type" value="Transcribed_RNA"/>
</dbReference>
<feature type="compositionally biased region" description="Acidic residues" evidence="1">
    <location>
        <begin position="243"/>
        <end position="257"/>
    </location>
</feature>
<dbReference type="Gene3D" id="1.10.555.10">
    <property type="entry name" value="Rho GTPase activation protein"/>
    <property type="match status" value="1"/>
</dbReference>
<feature type="domain" description="Rho-GAP" evidence="2">
    <location>
        <begin position="23"/>
        <end position="211"/>
    </location>
</feature>
<dbReference type="AlphaFoldDB" id="A0A2D4LVE9"/>
<dbReference type="CDD" id="cd04393">
    <property type="entry name" value="RhoGAP_FAM13A1a"/>
    <property type="match status" value="1"/>
</dbReference>
<dbReference type="InterPro" id="IPR000198">
    <property type="entry name" value="RhoGAP_dom"/>
</dbReference>
<dbReference type="PANTHER" id="PTHR15904:SF16">
    <property type="entry name" value="PROTEIN FAM13B"/>
    <property type="match status" value="1"/>
</dbReference>
<evidence type="ECO:0000256" key="1">
    <source>
        <dbReference type="SAM" id="MobiDB-lite"/>
    </source>
</evidence>
<reference evidence="3" key="2">
    <citation type="submission" date="2017-11" db="EMBL/GenBank/DDBJ databases">
        <title>Coralsnake Venomics: Analyses of Venom Gland Transcriptomes and Proteomes of Six Brazilian Taxa.</title>
        <authorList>
            <person name="Aird S.D."/>
            <person name="Jorge da Silva N."/>
            <person name="Qiu L."/>
            <person name="Villar-Briones A."/>
            <person name="Aparecida-Saddi V."/>
            <person name="Campos-Telles M.P."/>
            <person name="Grau M."/>
            <person name="Mikheyev A.S."/>
        </authorList>
    </citation>
    <scope>NUCLEOTIDE SEQUENCE</scope>
    <source>
        <tissue evidence="3">Venom_gland</tissue>
    </source>
</reference>
<dbReference type="GO" id="GO:0007165">
    <property type="term" value="P:signal transduction"/>
    <property type="evidence" value="ECO:0007669"/>
    <property type="project" value="InterPro"/>
</dbReference>
<dbReference type="SMART" id="SM00324">
    <property type="entry name" value="RhoGAP"/>
    <property type="match status" value="1"/>
</dbReference>
<evidence type="ECO:0000259" key="2">
    <source>
        <dbReference type="PROSITE" id="PS50238"/>
    </source>
</evidence>
<sequence>MRKSSSPSLSNCNSVLTNKIFGIPLDELQLEGQPGSEVPFIVRHVVDYIEEHGGLEQEGLFQVNGNAETVEWLRQRYDNGEDVDLVKEADVPSAISLLRYFLQALPEPVIPVILHMHLIQLPQDYNEDEFGRKLRFLLQQLPPVNYSLLKFLCRFLANVASHHEEIWSATSLAAVFGPDVFHIYTDVEDLKEQELVSRIMAGLLENYDELFENEEEDFSSNDLSSITEQINDLLDEDDIKLEQSEELPEEEEDEENTEDPKYREDTEPQDMMESILESCNVSASTSAHLSPLSILPASADILERTIRAAVEQHLFDLQSSIDQDLKNLQHQVVCHEGDIEEDEKGSNNRDDTEKNITKDYENLGDCSETVNCTKLDSEIVQPVSEEKENYQAAGVLLKPCDDGGEDKESFGNKQDCISFDDDSKMTTHMILDCVSNVADQNMKNESEELKNKNNNAPEATLCASLPHLDLKNVNGGDKWEGNS</sequence>
<evidence type="ECO:0000313" key="3">
    <source>
        <dbReference type="EMBL" id="LAB24736.1"/>
    </source>
</evidence>
<dbReference type="Pfam" id="PF00620">
    <property type="entry name" value="RhoGAP"/>
    <property type="match status" value="1"/>
</dbReference>